<dbReference type="InterPro" id="IPR011009">
    <property type="entry name" value="Kinase-like_dom_sf"/>
</dbReference>
<dbReference type="PROSITE" id="PS00108">
    <property type="entry name" value="PROTEIN_KINASE_ST"/>
    <property type="match status" value="1"/>
</dbReference>
<evidence type="ECO:0000256" key="2">
    <source>
        <dbReference type="ARBA" id="ARBA00022840"/>
    </source>
</evidence>
<dbReference type="AlphaFoldDB" id="F0W976"/>
<keyword evidence="1" id="KW-0547">Nucleotide-binding</keyword>
<reference evidence="4" key="2">
    <citation type="submission" date="2011-02" db="EMBL/GenBank/DDBJ databases">
        <authorList>
            <person name="MacLean D."/>
        </authorList>
    </citation>
    <scope>NUCLEOTIDE SEQUENCE</scope>
</reference>
<dbReference type="Gene3D" id="1.10.510.10">
    <property type="entry name" value="Transferase(Phosphotransferase) domain 1"/>
    <property type="match status" value="1"/>
</dbReference>
<feature type="domain" description="Protein kinase" evidence="3">
    <location>
        <begin position="83"/>
        <end position="403"/>
    </location>
</feature>
<evidence type="ECO:0000313" key="4">
    <source>
        <dbReference type="EMBL" id="CCA17689.1"/>
    </source>
</evidence>
<reference evidence="4" key="1">
    <citation type="journal article" date="2011" name="PLoS Biol.">
        <title>Gene gain and loss during evolution of obligate parasitism in the white rust pathogen of Arabidopsis thaliana.</title>
        <authorList>
            <person name="Kemen E."/>
            <person name="Gardiner A."/>
            <person name="Schultz-Larsen T."/>
            <person name="Kemen A.C."/>
            <person name="Balmuth A.L."/>
            <person name="Robert-Seilaniantz A."/>
            <person name="Bailey K."/>
            <person name="Holub E."/>
            <person name="Studholme D.J."/>
            <person name="Maclean D."/>
            <person name="Jones J.D."/>
        </authorList>
    </citation>
    <scope>NUCLEOTIDE SEQUENCE</scope>
</reference>
<dbReference type="CDD" id="cd14008">
    <property type="entry name" value="STKc_LKB1_CaMKK"/>
    <property type="match status" value="1"/>
</dbReference>
<dbReference type="SMART" id="SM00220">
    <property type="entry name" value="S_TKc"/>
    <property type="match status" value="1"/>
</dbReference>
<keyword evidence="2" id="KW-0067">ATP-binding</keyword>
<evidence type="ECO:0000259" key="3">
    <source>
        <dbReference type="PROSITE" id="PS50011"/>
    </source>
</evidence>
<dbReference type="PANTHER" id="PTHR24346:SF77">
    <property type="entry name" value="SERINE THREONINE PROTEIN KINASE"/>
    <property type="match status" value="1"/>
</dbReference>
<organism evidence="4">
    <name type="scientific">Albugo laibachii Nc14</name>
    <dbReference type="NCBI Taxonomy" id="890382"/>
    <lineage>
        <taxon>Eukaryota</taxon>
        <taxon>Sar</taxon>
        <taxon>Stramenopiles</taxon>
        <taxon>Oomycota</taxon>
        <taxon>Peronosporomycetes</taxon>
        <taxon>Albuginales</taxon>
        <taxon>Albuginaceae</taxon>
        <taxon>Albugo</taxon>
    </lineage>
</organism>
<dbReference type="GO" id="GO:0005524">
    <property type="term" value="F:ATP binding"/>
    <property type="evidence" value="ECO:0007669"/>
    <property type="project" value="UniProtKB-KW"/>
</dbReference>
<name>F0W976_9STRA</name>
<dbReference type="HOGENOM" id="CLU_520238_0_0_1"/>
<dbReference type="GO" id="GO:0004674">
    <property type="term" value="F:protein serine/threonine kinase activity"/>
    <property type="evidence" value="ECO:0007669"/>
    <property type="project" value="TreeGrafter"/>
</dbReference>
<proteinExistence type="predicted"/>
<keyword evidence="4" id="KW-0808">Transferase</keyword>
<dbReference type="InterPro" id="IPR008271">
    <property type="entry name" value="Ser/Thr_kinase_AS"/>
</dbReference>
<gene>
    <name evidence="4" type="primary">AlNc14C39G3343</name>
    <name evidence="4" type="ORF">ALNC14_038320</name>
</gene>
<dbReference type="GO" id="GO:0005737">
    <property type="term" value="C:cytoplasm"/>
    <property type="evidence" value="ECO:0007669"/>
    <property type="project" value="TreeGrafter"/>
</dbReference>
<protein>
    <submittedName>
        <fullName evidence="4">Protein kinase putative</fullName>
    </submittedName>
</protein>
<keyword evidence="4" id="KW-0418">Kinase</keyword>
<evidence type="ECO:0000256" key="1">
    <source>
        <dbReference type="ARBA" id="ARBA00022741"/>
    </source>
</evidence>
<dbReference type="PROSITE" id="PS50011">
    <property type="entry name" value="PROTEIN_KINASE_DOM"/>
    <property type="match status" value="1"/>
</dbReference>
<dbReference type="SUPFAM" id="SSF56112">
    <property type="entry name" value="Protein kinase-like (PK-like)"/>
    <property type="match status" value="1"/>
</dbReference>
<sequence length="504" mass="57189">MGLFEYFRSLSSDGEVSRPSRRFSLFKDRRRTSTIDESRTEGCNQTDETEISSDLVSNTSCEFALSNEKTDQTDENLGSIHEYRIIKELGRGSTSVVQLGQHKSFTDKSFKQVDESTEYVALKVYQTSILKRMREFKRVGKKMVVSTALDKVQVEIAIMKKLRHENLIQLLEIFDDDSEMLVLMLEYAPLGQIMTWDCKHERYVPNPNVRQSVRDNQDEVSPDRFTEKEAREFFRQMLLGLEYLHENNICHRDLKPENILIGANSICKIADFGVANLFEQTDAKVSSSGKDSLLSAHEDNGMVTTTAGTYAFMGPETIKGGGYSAYAADVWALGITLHALVLGEIPFYHANMMELFKLIELQSIELNPRVSVSDSLADLLHGMLNKDPKKRWTVQQCKQHPWVVDGMNTNLRETFLNVECEQVQVNSEEIAAAVTRVTSLNVMVRIKLGANKWRRQARKSLEMKRMASNLSDVSLAPSCRESMESDTISHVAEVMARHSLRDAA</sequence>
<dbReference type="EMBL" id="FR824084">
    <property type="protein sequence ID" value="CCA17689.1"/>
    <property type="molecule type" value="Genomic_DNA"/>
</dbReference>
<dbReference type="Pfam" id="PF00069">
    <property type="entry name" value="Pkinase"/>
    <property type="match status" value="1"/>
</dbReference>
<dbReference type="InterPro" id="IPR000719">
    <property type="entry name" value="Prot_kinase_dom"/>
</dbReference>
<dbReference type="PANTHER" id="PTHR24346">
    <property type="entry name" value="MAP/MICROTUBULE AFFINITY-REGULATING KINASE"/>
    <property type="match status" value="1"/>
</dbReference>
<dbReference type="GO" id="GO:0035556">
    <property type="term" value="P:intracellular signal transduction"/>
    <property type="evidence" value="ECO:0007669"/>
    <property type="project" value="TreeGrafter"/>
</dbReference>
<accession>F0W976</accession>